<dbReference type="GO" id="GO:0015833">
    <property type="term" value="P:peptide transport"/>
    <property type="evidence" value="ECO:0007669"/>
    <property type="project" value="TreeGrafter"/>
</dbReference>
<dbReference type="PIRSF" id="PIRSF002741">
    <property type="entry name" value="MppA"/>
    <property type="match status" value="1"/>
</dbReference>
<accession>A0A543BL61</accession>
<dbReference type="Gene3D" id="3.40.190.10">
    <property type="entry name" value="Periplasmic binding protein-like II"/>
    <property type="match status" value="1"/>
</dbReference>
<dbReference type="InterPro" id="IPR030678">
    <property type="entry name" value="Peptide/Ni-bd"/>
</dbReference>
<dbReference type="Pfam" id="PF00496">
    <property type="entry name" value="SBP_bac_5"/>
    <property type="match status" value="1"/>
</dbReference>
<organism evidence="3 4">
    <name type="scientific">Microbacterium saperdae</name>
    <dbReference type="NCBI Taxonomy" id="69368"/>
    <lineage>
        <taxon>Bacteria</taxon>
        <taxon>Bacillati</taxon>
        <taxon>Actinomycetota</taxon>
        <taxon>Actinomycetes</taxon>
        <taxon>Micrococcales</taxon>
        <taxon>Microbacteriaceae</taxon>
        <taxon>Microbacterium</taxon>
    </lineage>
</organism>
<name>A0A543BL61_9MICO</name>
<evidence type="ECO:0000256" key="1">
    <source>
        <dbReference type="SAM" id="SignalP"/>
    </source>
</evidence>
<dbReference type="AlphaFoldDB" id="A0A543BL61"/>
<feature type="domain" description="Solute-binding protein family 5" evidence="2">
    <location>
        <begin position="95"/>
        <end position="424"/>
    </location>
</feature>
<feature type="chain" id="PRO_5021976715" evidence="1">
    <location>
        <begin position="40"/>
        <end position="522"/>
    </location>
</feature>
<dbReference type="PANTHER" id="PTHR30290">
    <property type="entry name" value="PERIPLASMIC BINDING COMPONENT OF ABC TRANSPORTER"/>
    <property type="match status" value="1"/>
</dbReference>
<dbReference type="GO" id="GO:1904680">
    <property type="term" value="F:peptide transmembrane transporter activity"/>
    <property type="evidence" value="ECO:0007669"/>
    <property type="project" value="TreeGrafter"/>
</dbReference>
<dbReference type="InterPro" id="IPR039424">
    <property type="entry name" value="SBP_5"/>
</dbReference>
<reference evidence="3 4" key="1">
    <citation type="submission" date="2019-06" db="EMBL/GenBank/DDBJ databases">
        <title>Sequencing the genomes of 1000 actinobacteria strains.</title>
        <authorList>
            <person name="Klenk H.-P."/>
        </authorList>
    </citation>
    <scope>NUCLEOTIDE SEQUENCE [LARGE SCALE GENOMIC DNA]</scope>
    <source>
        <strain evidence="3 4">DSM 20169</strain>
    </source>
</reference>
<dbReference type="SUPFAM" id="SSF53850">
    <property type="entry name" value="Periplasmic binding protein-like II"/>
    <property type="match status" value="1"/>
</dbReference>
<dbReference type="RefSeq" id="WP_170198065.1">
    <property type="nucleotide sequence ID" value="NZ_VFOX01000001.1"/>
</dbReference>
<feature type="signal peptide" evidence="1">
    <location>
        <begin position="1"/>
        <end position="39"/>
    </location>
</feature>
<evidence type="ECO:0000313" key="3">
    <source>
        <dbReference type="EMBL" id="TQL85556.1"/>
    </source>
</evidence>
<proteinExistence type="predicted"/>
<protein>
    <submittedName>
        <fullName evidence="3">Peptide/nickel transport system substrate-binding protein</fullName>
    </submittedName>
</protein>
<evidence type="ECO:0000313" key="4">
    <source>
        <dbReference type="Proteomes" id="UP000317209"/>
    </source>
</evidence>
<dbReference type="EMBL" id="VFOX01000001">
    <property type="protein sequence ID" value="TQL85556.1"/>
    <property type="molecule type" value="Genomic_DNA"/>
</dbReference>
<keyword evidence="4" id="KW-1185">Reference proteome</keyword>
<gene>
    <name evidence="3" type="ORF">FB560_1178</name>
</gene>
<comment type="caution">
    <text evidence="3">The sequence shown here is derived from an EMBL/GenBank/DDBJ whole genome shotgun (WGS) entry which is preliminary data.</text>
</comment>
<dbReference type="GO" id="GO:0043190">
    <property type="term" value="C:ATP-binding cassette (ABC) transporter complex"/>
    <property type="evidence" value="ECO:0007669"/>
    <property type="project" value="InterPro"/>
</dbReference>
<dbReference type="Proteomes" id="UP000317209">
    <property type="component" value="Unassembled WGS sequence"/>
</dbReference>
<dbReference type="InterPro" id="IPR000914">
    <property type="entry name" value="SBP_5_dom"/>
</dbReference>
<evidence type="ECO:0000259" key="2">
    <source>
        <dbReference type="Pfam" id="PF00496"/>
    </source>
</evidence>
<keyword evidence="1" id="KW-0732">Signal</keyword>
<dbReference type="Gene3D" id="3.10.105.10">
    <property type="entry name" value="Dipeptide-binding Protein, Domain 3"/>
    <property type="match status" value="1"/>
</dbReference>
<dbReference type="GO" id="GO:0042597">
    <property type="term" value="C:periplasmic space"/>
    <property type="evidence" value="ECO:0007669"/>
    <property type="project" value="UniProtKB-ARBA"/>
</dbReference>
<sequence>MTGTEQVAHATEPVYKRRGIRRLATAMLAVVALSLTACASTGGAGQAEPDTQKLTLALDSTPILNYTQTGMSGTVSWVWSSIYDTLLKVEPDGSVSPNAAESFEVSEDATTTTLTLREGMTFTDGSPVDASAVKASIENIRDAGGPDSGRLAGVEVEAVDDSTIALHSPQPNGLMPMYMAVQLGAIANPAFFDGADADTNPQGSGPYVLNAEKTTSGSIYVLDRNVDYWNKDAYPYEQLELRVLEDETARISALRTGQIDGATVAPTSVNQFAEDQFNRITSNSTIEGLFIFDRTGEKVPALGDARVRQAMNMVWDRDSIVKNLYGGEAITTSEPYQAENDLYDPALEELYPYDIEGARKLMAEAGYADGFDLTIPSIPGFNKSNPMVVQQLGEIGIRVTEEDLPITSFFTEVLGGKYAVISLGIESRSALWDLANIVHRGSVWNIFHTGSDELDALVLAAQSATGDEADEIFDRVSEIVMEEAWFAPWAAPTAYLVTAKDVTATPIAGSSYPFLYTFAPAD</sequence>